<gene>
    <name evidence="2" type="ORF">Naga_100438g1</name>
</gene>
<evidence type="ECO:0000313" key="2">
    <source>
        <dbReference type="EMBL" id="EWM27379.1"/>
    </source>
</evidence>
<keyword evidence="3" id="KW-1185">Reference proteome</keyword>
<name>W7U3T1_9STRA</name>
<proteinExistence type="predicted"/>
<sequence length="140" mass="15556">MKERMACVDLGDWSIRSKQPGYGKRATLLPSRTARESFQTSQTYQHLCFLRLPPGRPEKGEGEGRRVFALREEEGRGRGACQSSSCDNAPGATWNSAGAKRRSLRARTGKASTTVATRARRRERAFGWVQVVTEVAVFPP</sequence>
<protein>
    <submittedName>
        <fullName evidence="2">Uncharacterized protein</fullName>
    </submittedName>
</protein>
<evidence type="ECO:0000256" key="1">
    <source>
        <dbReference type="SAM" id="MobiDB-lite"/>
    </source>
</evidence>
<comment type="caution">
    <text evidence="2">The sequence shown here is derived from an EMBL/GenBank/DDBJ whole genome shotgun (WGS) entry which is preliminary data.</text>
</comment>
<reference evidence="2 3" key="1">
    <citation type="journal article" date="2014" name="Mol. Plant">
        <title>Chromosome Scale Genome Assembly and Transcriptome Profiling of Nannochloropsis gaditana in Nitrogen Depletion.</title>
        <authorList>
            <person name="Corteggiani Carpinelli E."/>
            <person name="Telatin A."/>
            <person name="Vitulo N."/>
            <person name="Forcato C."/>
            <person name="D'Angelo M."/>
            <person name="Schiavon R."/>
            <person name="Vezzi A."/>
            <person name="Giacometti G.M."/>
            <person name="Morosinotto T."/>
            <person name="Valle G."/>
        </authorList>
    </citation>
    <scope>NUCLEOTIDE SEQUENCE [LARGE SCALE GENOMIC DNA]</scope>
    <source>
        <strain evidence="2 3">B-31</strain>
    </source>
</reference>
<organism evidence="2 3">
    <name type="scientific">Nannochloropsis gaditana</name>
    <dbReference type="NCBI Taxonomy" id="72520"/>
    <lineage>
        <taxon>Eukaryota</taxon>
        <taxon>Sar</taxon>
        <taxon>Stramenopiles</taxon>
        <taxon>Ochrophyta</taxon>
        <taxon>Eustigmatophyceae</taxon>
        <taxon>Eustigmatales</taxon>
        <taxon>Monodopsidaceae</taxon>
        <taxon>Nannochloropsis</taxon>
    </lineage>
</organism>
<dbReference type="EMBL" id="AZIL01000472">
    <property type="protein sequence ID" value="EWM27379.1"/>
    <property type="molecule type" value="Genomic_DNA"/>
</dbReference>
<evidence type="ECO:0000313" key="3">
    <source>
        <dbReference type="Proteomes" id="UP000019335"/>
    </source>
</evidence>
<dbReference type="Proteomes" id="UP000019335">
    <property type="component" value="Chromosome 7"/>
</dbReference>
<feature type="region of interest" description="Disordered" evidence="1">
    <location>
        <begin position="78"/>
        <end position="118"/>
    </location>
</feature>
<accession>W7U3T1</accession>
<feature type="compositionally biased region" description="Basic residues" evidence="1">
    <location>
        <begin position="99"/>
        <end position="108"/>
    </location>
</feature>
<dbReference type="AlphaFoldDB" id="W7U3T1"/>